<gene>
    <name evidence="1" type="ORF">J2Z83_001924</name>
</gene>
<reference evidence="1 2" key="1">
    <citation type="submission" date="2021-03" db="EMBL/GenBank/DDBJ databases">
        <title>Genomic Encyclopedia of Type Strains, Phase IV (KMG-IV): sequencing the most valuable type-strain genomes for metagenomic binning, comparative biology and taxonomic classification.</title>
        <authorList>
            <person name="Goeker M."/>
        </authorList>
    </citation>
    <scope>NUCLEOTIDE SEQUENCE [LARGE SCALE GENOMIC DNA]</scope>
    <source>
        <strain evidence="1 2">DSM 25609</strain>
    </source>
</reference>
<dbReference type="Proteomes" id="UP001519345">
    <property type="component" value="Unassembled WGS sequence"/>
</dbReference>
<dbReference type="EMBL" id="JAGGKX010000008">
    <property type="protein sequence ID" value="MBP1969816.1"/>
    <property type="molecule type" value="Genomic_DNA"/>
</dbReference>
<sequence>MSVIEESLGIFPRLLNLSWKKSCYNMVLDTYGHIEGEIAGGGRKR</sequence>
<evidence type="ECO:0000313" key="2">
    <source>
        <dbReference type="Proteomes" id="UP001519345"/>
    </source>
</evidence>
<evidence type="ECO:0000313" key="1">
    <source>
        <dbReference type="EMBL" id="MBP1969816.1"/>
    </source>
</evidence>
<comment type="caution">
    <text evidence="1">The sequence shown here is derived from an EMBL/GenBank/DDBJ whole genome shotgun (WGS) entry which is preliminary data.</text>
</comment>
<organism evidence="1 2">
    <name type="scientific">Virgibacillus natechei</name>
    <dbReference type="NCBI Taxonomy" id="1216297"/>
    <lineage>
        <taxon>Bacteria</taxon>
        <taxon>Bacillati</taxon>
        <taxon>Bacillota</taxon>
        <taxon>Bacilli</taxon>
        <taxon>Bacillales</taxon>
        <taxon>Bacillaceae</taxon>
        <taxon>Virgibacillus</taxon>
    </lineage>
</organism>
<accession>A0ABS4IHM0</accession>
<name>A0ABS4IHM0_9BACI</name>
<proteinExistence type="predicted"/>
<keyword evidence="2" id="KW-1185">Reference proteome</keyword>
<protein>
    <submittedName>
        <fullName evidence="1">Uncharacterized protein</fullName>
    </submittedName>
</protein>